<feature type="domain" description="DUF7580" evidence="2">
    <location>
        <begin position="205"/>
        <end position="523"/>
    </location>
</feature>
<organism evidence="3 4">
    <name type="scientific">Aspergillus pseudodeflectus</name>
    <dbReference type="NCBI Taxonomy" id="176178"/>
    <lineage>
        <taxon>Eukaryota</taxon>
        <taxon>Fungi</taxon>
        <taxon>Dikarya</taxon>
        <taxon>Ascomycota</taxon>
        <taxon>Pezizomycotina</taxon>
        <taxon>Eurotiomycetes</taxon>
        <taxon>Eurotiomycetidae</taxon>
        <taxon>Eurotiales</taxon>
        <taxon>Aspergillaceae</taxon>
        <taxon>Aspergillus</taxon>
        <taxon>Aspergillus subgen. Nidulantes</taxon>
    </lineage>
</organism>
<dbReference type="Gene3D" id="3.40.50.1580">
    <property type="entry name" value="Nucleoside phosphorylase domain"/>
    <property type="match status" value="1"/>
</dbReference>
<dbReference type="RefSeq" id="XP_070896674.1">
    <property type="nucleotide sequence ID" value="XM_071046251.1"/>
</dbReference>
<dbReference type="Pfam" id="PF24476">
    <property type="entry name" value="DUF7580"/>
    <property type="match status" value="1"/>
</dbReference>
<name>A0ABR4JZR3_9EURO</name>
<dbReference type="InterPro" id="IPR035994">
    <property type="entry name" value="Nucleoside_phosphorylase_sf"/>
</dbReference>
<dbReference type="InterPro" id="IPR000845">
    <property type="entry name" value="Nucleoside_phosphorylase_d"/>
</dbReference>
<reference evidence="3 4" key="1">
    <citation type="submission" date="2024-07" db="EMBL/GenBank/DDBJ databases">
        <title>Section-level genome sequencing and comparative genomics of Aspergillus sections Usti and Cavernicolus.</title>
        <authorList>
            <consortium name="Lawrence Berkeley National Laboratory"/>
            <person name="Nybo J.L."/>
            <person name="Vesth T.C."/>
            <person name="Theobald S."/>
            <person name="Frisvad J.C."/>
            <person name="Larsen T.O."/>
            <person name="Kjaerboelling I."/>
            <person name="Rothschild-Mancinelli K."/>
            <person name="Lyhne E.K."/>
            <person name="Kogle M.E."/>
            <person name="Barry K."/>
            <person name="Clum A."/>
            <person name="Na H."/>
            <person name="Ledsgaard L."/>
            <person name="Lin J."/>
            <person name="Lipzen A."/>
            <person name="Kuo A."/>
            <person name="Riley R."/>
            <person name="Mondo S."/>
            <person name="LaButti K."/>
            <person name="Haridas S."/>
            <person name="Pangalinan J."/>
            <person name="Salamov A.A."/>
            <person name="Simmons B.A."/>
            <person name="Magnuson J.K."/>
            <person name="Chen J."/>
            <person name="Drula E."/>
            <person name="Henrissat B."/>
            <person name="Wiebenga A."/>
            <person name="Lubbers R.J."/>
            <person name="Gomes A.C."/>
            <person name="Macurrencykelacurrency M.R."/>
            <person name="Stajich J."/>
            <person name="Grigoriev I.V."/>
            <person name="Mortensen U.H."/>
            <person name="De vries R.P."/>
            <person name="Baker S.E."/>
            <person name="Andersen M.R."/>
        </authorList>
    </citation>
    <scope>NUCLEOTIDE SEQUENCE [LARGE SCALE GENOMIC DNA]</scope>
    <source>
        <strain evidence="3 4">CBS 756.74</strain>
    </source>
</reference>
<dbReference type="SUPFAM" id="SSF53167">
    <property type="entry name" value="Purine and uridine phosphorylases"/>
    <property type="match status" value="1"/>
</dbReference>
<dbReference type="Pfam" id="PF01048">
    <property type="entry name" value="PNP_UDP_1"/>
    <property type="match status" value="1"/>
</dbReference>
<evidence type="ECO:0000313" key="3">
    <source>
        <dbReference type="EMBL" id="KAL2845540.1"/>
    </source>
</evidence>
<evidence type="ECO:0000259" key="2">
    <source>
        <dbReference type="Pfam" id="PF24476"/>
    </source>
</evidence>
<dbReference type="InterPro" id="IPR053137">
    <property type="entry name" value="NLR-like"/>
</dbReference>
<dbReference type="GeneID" id="98161415"/>
<sequence>MLLTDSPGWNGLQAIKLRLSRKLARFVRTTSSSNAVDSRRRRNETAFLDADLRYIFHTTPVELADYDYTELDQAALNLLASLNDIVNEDLIKPSHGPNGQGVKSPENHLDNGIAIITDRFPRLWCLITVLESASGEYTLITGPRTMFKLLDNTAGKLAIERVLAWKALLERTILGAMEFKHTNLPAAQPQDTPESPLVQADLPTTASGVVRAMFKDFGQSACGKSHEIKLKVSDEWQSAAHQAALDMFISVCNEMVWQETKCGPFKVEVDSNKRDTLCSAIRQAQANDRVLHVVVEPQGVFDVTDRMPAVMSSVDKHSVETLAQLFDQKVFTRITARDYLLGTAKQKFSSREKALLALSLARCLMDFFDQDLDLALYSWKPEFLFFLRPSGTHTSNRALYISLKPKAPGADGPASFGGVGPGNPVLLAFAKLLLEIDSGDTIPIEIQPESKANLSKWAEMCDFVSIAEREGSANYLKAVEGCLYLHMALPNFLDQEGAPVTDQILRKVIYEQVVRNLELMAKPETSKRRRRDSVSDLPISKKLTMATAVKQQPPVVLPADQFSRPSTRHEFEIAIVCALPLEFNAVSALVDEFWDEDGDYYGKEDRDTNTYTAGRIGKSNVVLVLLAGMGKINAAAAAANLRLSYSGLRLALVTGICGGVPNIGDSEELLLGDVVISKRIVQYDFGKQYPDEFSTTTTVENSLGRASKHIRSLVAVFETDLARDRLERKAAVYLQQVQERTSGNHRTARYKYPGASHDRLFQAHYQHQHHDSTQCSCAGTNDHSRRLCKESRTLSCDELGCDSRYLVRRERLELKRQLEVAGRRKEAQAPAIYIGSIGSGDAVIKSGEDRDRLAKRHGLAAFEMEGAGVWDEVPCIVVKAVCDYADSHKNKTWQHFAAATAAATAKALLERHIQTVKQPSHTRFER</sequence>
<dbReference type="PANTHER" id="PTHR46082:SF6">
    <property type="entry name" value="AAA+ ATPASE DOMAIN-CONTAINING PROTEIN-RELATED"/>
    <property type="match status" value="1"/>
</dbReference>
<gene>
    <name evidence="3" type="ORF">BJX68DRAFT_269069</name>
</gene>
<protein>
    <recommendedName>
        <fullName evidence="5">Nucleoside phosphorylase domain-containing protein</fullName>
    </recommendedName>
</protein>
<comment type="caution">
    <text evidence="3">The sequence shown here is derived from an EMBL/GenBank/DDBJ whole genome shotgun (WGS) entry which is preliminary data.</text>
</comment>
<dbReference type="Proteomes" id="UP001610444">
    <property type="component" value="Unassembled WGS sequence"/>
</dbReference>
<evidence type="ECO:0000259" key="1">
    <source>
        <dbReference type="Pfam" id="PF01048"/>
    </source>
</evidence>
<evidence type="ECO:0000313" key="4">
    <source>
        <dbReference type="Proteomes" id="UP001610444"/>
    </source>
</evidence>
<dbReference type="EMBL" id="JBFXLR010000036">
    <property type="protein sequence ID" value="KAL2845540.1"/>
    <property type="molecule type" value="Genomic_DNA"/>
</dbReference>
<evidence type="ECO:0008006" key="5">
    <source>
        <dbReference type="Google" id="ProtNLM"/>
    </source>
</evidence>
<feature type="domain" description="Nucleoside phosphorylase" evidence="1">
    <location>
        <begin position="572"/>
        <end position="690"/>
    </location>
</feature>
<keyword evidence="4" id="KW-1185">Reference proteome</keyword>
<proteinExistence type="predicted"/>
<dbReference type="PANTHER" id="PTHR46082">
    <property type="entry name" value="ATP/GTP-BINDING PROTEIN-RELATED"/>
    <property type="match status" value="1"/>
</dbReference>
<accession>A0ABR4JZR3</accession>
<dbReference type="InterPro" id="IPR056002">
    <property type="entry name" value="DUF7580"/>
</dbReference>